<evidence type="ECO:0000313" key="3">
    <source>
        <dbReference type="EMBL" id="KRX05275.1"/>
    </source>
</evidence>
<name>A0A0V0QSZ0_PSEPJ</name>
<keyword evidence="2" id="KW-0472">Membrane</keyword>
<feature type="compositionally biased region" description="Basic and acidic residues" evidence="1">
    <location>
        <begin position="403"/>
        <end position="424"/>
    </location>
</feature>
<evidence type="ECO:0000256" key="2">
    <source>
        <dbReference type="SAM" id="Phobius"/>
    </source>
</evidence>
<evidence type="ECO:0000313" key="4">
    <source>
        <dbReference type="Proteomes" id="UP000054937"/>
    </source>
</evidence>
<reference evidence="3 4" key="1">
    <citation type="journal article" date="2015" name="Sci. Rep.">
        <title>Genome of the facultative scuticociliatosis pathogen Pseudocohnilembus persalinus provides insight into its virulence through horizontal gene transfer.</title>
        <authorList>
            <person name="Xiong J."/>
            <person name="Wang G."/>
            <person name="Cheng J."/>
            <person name="Tian M."/>
            <person name="Pan X."/>
            <person name="Warren A."/>
            <person name="Jiang C."/>
            <person name="Yuan D."/>
            <person name="Miao W."/>
        </authorList>
    </citation>
    <scope>NUCLEOTIDE SEQUENCE [LARGE SCALE GENOMIC DNA]</scope>
    <source>
        <strain evidence="3">36N120E</strain>
    </source>
</reference>
<sequence length="469" mass="53312">MLKIEIQEELASKLGLIANKNENIVVTQVVNKDNQPGLHVTSDKGEFIVHSNLEGEIVVVNTQFVKQKWFKLEETVEEEKEKLKKGKTTRYDERLESIAKSKPLGKYISQGNISSQPGPNLTENATYYGTVSDVGSSLGYCLANIKNYNNPQEFLLEFGYISAMNGSVTYLVQKIPIFGPILLLGGMGWTSLKLYNNKCANGKTKLQQASKLVLNTGTAIGGSISGAFIGQAVIPVPILGALVGGVIGGFMGTQASSMLIQQLNKQKYQKMVQNLEESMEDGGYWKYTRKNLDIFGITNQYFIQEAPKDLKIMYGEKHGEVWMTMLAYCIITLYHSQQEQKDVEKNQEKMKILEEKEKQIILEKSKQNEDLKNEIFKDLKDEKQSFLKKKQEEEEKQILMKKQKEMEKKQKNKKNGHDIFGKEQDSDDESIYWPQTITLPQKWLLNQQVFVGWYIDQISVALKKIMSQG</sequence>
<evidence type="ECO:0000256" key="1">
    <source>
        <dbReference type="SAM" id="MobiDB-lite"/>
    </source>
</evidence>
<dbReference type="InParanoid" id="A0A0V0QSZ0"/>
<keyword evidence="4" id="KW-1185">Reference proteome</keyword>
<dbReference type="Proteomes" id="UP000054937">
    <property type="component" value="Unassembled WGS sequence"/>
</dbReference>
<dbReference type="EMBL" id="LDAU01000109">
    <property type="protein sequence ID" value="KRX05275.1"/>
    <property type="molecule type" value="Genomic_DNA"/>
</dbReference>
<keyword evidence="2" id="KW-0812">Transmembrane</keyword>
<feature type="transmembrane region" description="Helical" evidence="2">
    <location>
        <begin position="212"/>
        <end position="232"/>
    </location>
</feature>
<accession>A0A0V0QSZ0</accession>
<comment type="caution">
    <text evidence="3">The sequence shown here is derived from an EMBL/GenBank/DDBJ whole genome shotgun (WGS) entry which is preliminary data.</text>
</comment>
<protein>
    <recommendedName>
        <fullName evidence="5">Transmembrane protein</fullName>
    </recommendedName>
</protein>
<feature type="transmembrane region" description="Helical" evidence="2">
    <location>
        <begin position="175"/>
        <end position="192"/>
    </location>
</feature>
<feature type="region of interest" description="Disordered" evidence="1">
    <location>
        <begin position="403"/>
        <end position="425"/>
    </location>
</feature>
<dbReference type="OrthoDB" id="296709at2759"/>
<keyword evidence="2" id="KW-1133">Transmembrane helix</keyword>
<feature type="transmembrane region" description="Helical" evidence="2">
    <location>
        <begin position="238"/>
        <end position="260"/>
    </location>
</feature>
<organism evidence="3 4">
    <name type="scientific">Pseudocohnilembus persalinus</name>
    <name type="common">Ciliate</name>
    <dbReference type="NCBI Taxonomy" id="266149"/>
    <lineage>
        <taxon>Eukaryota</taxon>
        <taxon>Sar</taxon>
        <taxon>Alveolata</taxon>
        <taxon>Ciliophora</taxon>
        <taxon>Intramacronucleata</taxon>
        <taxon>Oligohymenophorea</taxon>
        <taxon>Scuticociliatia</taxon>
        <taxon>Philasterida</taxon>
        <taxon>Pseudocohnilembidae</taxon>
        <taxon>Pseudocohnilembus</taxon>
    </lineage>
</organism>
<evidence type="ECO:0008006" key="5">
    <source>
        <dbReference type="Google" id="ProtNLM"/>
    </source>
</evidence>
<gene>
    <name evidence="3" type="ORF">PPERSA_00576</name>
</gene>
<proteinExistence type="predicted"/>
<dbReference type="AlphaFoldDB" id="A0A0V0QSZ0"/>